<evidence type="ECO:0000313" key="6">
    <source>
        <dbReference type="Proteomes" id="UP000321057"/>
    </source>
</evidence>
<gene>
    <name evidence="2" type="ORF">BUZ01_10880</name>
    <name evidence="3" type="ORF">NCTC12195_03633</name>
    <name evidence="1" type="ORF">SGA02_26900</name>
</gene>
<evidence type="ECO:0000313" key="3">
    <source>
        <dbReference type="EMBL" id="SUM34125.1"/>
    </source>
</evidence>
<dbReference type="Proteomes" id="UP000283576">
    <property type="component" value="Unassembled WGS sequence"/>
</dbReference>
<organism evidence="2 5">
    <name type="scientific">Staphylococcus gallinarum</name>
    <dbReference type="NCBI Taxonomy" id="1293"/>
    <lineage>
        <taxon>Bacteria</taxon>
        <taxon>Bacillati</taxon>
        <taxon>Bacillota</taxon>
        <taxon>Bacilli</taxon>
        <taxon>Bacillales</taxon>
        <taxon>Staphylococcaceae</taxon>
        <taxon>Staphylococcus</taxon>
    </lineage>
</organism>
<dbReference type="OrthoDB" id="6120799at2"/>
<dbReference type="InterPro" id="IPR036249">
    <property type="entry name" value="Thioredoxin-like_sf"/>
</dbReference>
<proteinExistence type="predicted"/>
<dbReference type="EMBL" id="BKAX01000013">
    <property type="protein sequence ID" value="GEQ06862.1"/>
    <property type="molecule type" value="Genomic_DNA"/>
</dbReference>
<dbReference type="AlphaFoldDB" id="A0A0D0QVG2"/>
<dbReference type="EMBL" id="QXRZ01000007">
    <property type="protein sequence ID" value="RIL41932.1"/>
    <property type="molecule type" value="Genomic_DNA"/>
</dbReference>
<reference evidence="1 6" key="3">
    <citation type="submission" date="2019-07" db="EMBL/GenBank/DDBJ databases">
        <title>Whole genome shotgun sequence of Staphylococcus gallinarum NBRC 109767.</title>
        <authorList>
            <person name="Hosoyama A."/>
            <person name="Uohara A."/>
            <person name="Ohji S."/>
            <person name="Ichikawa N."/>
        </authorList>
    </citation>
    <scope>NUCLEOTIDE SEQUENCE [LARGE SCALE GENOMIC DNA]</scope>
    <source>
        <strain evidence="1 6">NBRC 109767</strain>
    </source>
</reference>
<dbReference type="SUPFAM" id="SSF52833">
    <property type="entry name" value="Thioredoxin-like"/>
    <property type="match status" value="1"/>
</dbReference>
<evidence type="ECO:0000313" key="2">
    <source>
        <dbReference type="EMBL" id="RIL41932.1"/>
    </source>
</evidence>
<evidence type="ECO:0000313" key="1">
    <source>
        <dbReference type="EMBL" id="GEQ06862.1"/>
    </source>
</evidence>
<dbReference type="STRING" id="1293.SH09_09345"/>
<dbReference type="EMBL" id="UHDK01000001">
    <property type="protein sequence ID" value="SUM34125.1"/>
    <property type="molecule type" value="Genomic_DNA"/>
</dbReference>
<keyword evidence="6" id="KW-1185">Reference proteome</keyword>
<dbReference type="RefSeq" id="WP_042739383.1">
    <property type="nucleotide sequence ID" value="NZ_BKAX01000013.1"/>
</dbReference>
<dbReference type="Pfam" id="PF14595">
    <property type="entry name" value="Thioredoxin_9"/>
    <property type="match status" value="1"/>
</dbReference>
<reference evidence="2 5" key="1">
    <citation type="journal article" date="2016" name="Front. Microbiol.">
        <title>Comprehensive Phylogenetic Analysis of Bovine Non-aureus Staphylococci Species Based on Whole-Genome Sequencing.</title>
        <authorList>
            <person name="Naushad S."/>
            <person name="Barkema H.W."/>
            <person name="Luby C."/>
            <person name="Condas L.A."/>
            <person name="Nobrega D.B."/>
            <person name="Carson D.A."/>
            <person name="De Buck J."/>
        </authorList>
    </citation>
    <scope>NUCLEOTIDE SEQUENCE [LARGE SCALE GENOMIC DNA]</scope>
    <source>
        <strain evidence="2 5">SNUC 1388</strain>
    </source>
</reference>
<protein>
    <submittedName>
        <fullName evidence="1 2">Thioredoxin</fullName>
    </submittedName>
</protein>
<sequence length="186" mass="21634">MTSLETYFNNSQPLDQYIAAMTENKENLESIYHSFSLPNNDQRLDQLKTSNYSKVLVISEDWCGDAMMNIPILKHISEALNLEVRVFHRDENTDLIDQYLTNGTARSIPIFVFLNDNFEQVSVWGPRAKQVQHFVDETRAKLPAKDDPTYEDKSAETHVIISNRYKTDSQMWKHVYDSILDKLITI</sequence>
<reference evidence="3 4" key="2">
    <citation type="submission" date="2018-06" db="EMBL/GenBank/DDBJ databases">
        <authorList>
            <consortium name="Pathogen Informatics"/>
            <person name="Doyle S."/>
        </authorList>
    </citation>
    <scope>NUCLEOTIDE SEQUENCE [LARGE SCALE GENOMIC DNA]</scope>
    <source>
        <strain evidence="3 4">NCTC12195</strain>
    </source>
</reference>
<evidence type="ECO:0000313" key="4">
    <source>
        <dbReference type="Proteomes" id="UP000255277"/>
    </source>
</evidence>
<accession>A0A0D0QVG2</accession>
<dbReference type="Gene3D" id="3.40.30.10">
    <property type="entry name" value="Glutaredoxin"/>
    <property type="match status" value="1"/>
</dbReference>
<dbReference type="Proteomes" id="UP000321057">
    <property type="component" value="Unassembled WGS sequence"/>
</dbReference>
<dbReference type="Proteomes" id="UP000255277">
    <property type="component" value="Unassembled WGS sequence"/>
</dbReference>
<evidence type="ECO:0000313" key="5">
    <source>
        <dbReference type="Proteomes" id="UP000283576"/>
    </source>
</evidence>
<name>A0A0D0QVG2_STAGA</name>